<keyword evidence="4 6" id="KW-1133">Transmembrane helix</keyword>
<dbReference type="EMBL" id="CP007536">
    <property type="protein sequence ID" value="AIC15911.1"/>
    <property type="molecule type" value="Genomic_DNA"/>
</dbReference>
<dbReference type="HOGENOM" id="CLU_095425_1_2_2"/>
<feature type="transmembrane region" description="Helical" evidence="6">
    <location>
        <begin position="6"/>
        <end position="26"/>
    </location>
</feature>
<accession>A0A060HQY7</accession>
<keyword evidence="8" id="KW-1185">Reference proteome</keyword>
<dbReference type="InterPro" id="IPR007014">
    <property type="entry name" value="FUN14"/>
</dbReference>
<reference evidence="7 8" key="1">
    <citation type="journal article" date="2014" name="Int. J. Syst. Evol. Microbiol.">
        <title>Nitrososphaera viennensis gen. nov., sp. nov., an aerobic and mesophilic, ammonia-oxidizing archaeon from soil and a member of the archaeal phylum Thaumarchaeota.</title>
        <authorList>
            <person name="Stieglmeier M."/>
            <person name="Klingl A."/>
            <person name="Alves R.J."/>
            <person name="Rittmann S.K."/>
            <person name="Melcher M."/>
            <person name="Leisch N."/>
            <person name="Schleper C."/>
        </authorList>
    </citation>
    <scope>NUCLEOTIDE SEQUENCE [LARGE SCALE GENOMIC DNA]</scope>
    <source>
        <strain evidence="7">EN76</strain>
    </source>
</reference>
<dbReference type="AlphaFoldDB" id="A0A060HQY7"/>
<keyword evidence="3 6" id="KW-0812">Transmembrane</keyword>
<evidence type="ECO:0000256" key="3">
    <source>
        <dbReference type="ARBA" id="ARBA00022692"/>
    </source>
</evidence>
<organism evidence="7 8">
    <name type="scientific">Nitrososphaera viennensis EN76</name>
    <dbReference type="NCBI Taxonomy" id="926571"/>
    <lineage>
        <taxon>Archaea</taxon>
        <taxon>Nitrososphaerota</taxon>
        <taxon>Nitrososphaeria</taxon>
        <taxon>Nitrososphaerales</taxon>
        <taxon>Nitrososphaeraceae</taxon>
        <taxon>Nitrososphaera</taxon>
    </lineage>
</organism>
<dbReference type="GeneID" id="74946926"/>
<dbReference type="KEGG" id="nvn:NVIE_016580"/>
<dbReference type="STRING" id="926571.NVIE_016580"/>
<evidence type="ECO:0000256" key="2">
    <source>
        <dbReference type="ARBA" id="ARBA00009160"/>
    </source>
</evidence>
<evidence type="ECO:0000256" key="6">
    <source>
        <dbReference type="SAM" id="Phobius"/>
    </source>
</evidence>
<comment type="subcellular location">
    <subcellularLocation>
        <location evidence="1">Membrane</location>
    </subcellularLocation>
</comment>
<name>A0A060HQY7_9ARCH</name>
<feature type="transmembrane region" description="Helical" evidence="6">
    <location>
        <begin position="33"/>
        <end position="53"/>
    </location>
</feature>
<evidence type="ECO:0000313" key="8">
    <source>
        <dbReference type="Proteomes" id="UP000027093"/>
    </source>
</evidence>
<feature type="transmembrane region" description="Helical" evidence="6">
    <location>
        <begin position="86"/>
        <end position="109"/>
    </location>
</feature>
<protein>
    <recommendedName>
        <fullName evidence="9">FUN14 family protein</fullName>
    </recommendedName>
</protein>
<evidence type="ECO:0000256" key="1">
    <source>
        <dbReference type="ARBA" id="ARBA00004370"/>
    </source>
</evidence>
<sequence length="112" mass="11203">MSVDLTSIAASVGVGGVAGFVIGYAIKKILKIVLVIVGLFLAALAYLASQGVISVNWDKINSASTSALVGIQNATMGATPEAANQVMMALANIGIPLTGSFAAAFALGFMKG</sequence>
<evidence type="ECO:0008006" key="9">
    <source>
        <dbReference type="Google" id="ProtNLM"/>
    </source>
</evidence>
<proteinExistence type="inferred from homology"/>
<gene>
    <name evidence="7" type="ORF">NVIE_016580</name>
</gene>
<keyword evidence="5 6" id="KW-0472">Membrane</keyword>
<comment type="similarity">
    <text evidence="2">Belongs to the FUN14 family.</text>
</comment>
<evidence type="ECO:0000256" key="4">
    <source>
        <dbReference type="ARBA" id="ARBA00022989"/>
    </source>
</evidence>
<dbReference type="RefSeq" id="WP_158435148.1">
    <property type="nucleotide sequence ID" value="NZ_CP007536.1"/>
</dbReference>
<evidence type="ECO:0000313" key="7">
    <source>
        <dbReference type="EMBL" id="AIC15911.1"/>
    </source>
</evidence>
<dbReference type="Pfam" id="PF04930">
    <property type="entry name" value="FUN14"/>
    <property type="match status" value="1"/>
</dbReference>
<dbReference type="GO" id="GO:0016020">
    <property type="term" value="C:membrane"/>
    <property type="evidence" value="ECO:0007669"/>
    <property type="project" value="UniProtKB-SubCell"/>
</dbReference>
<evidence type="ECO:0000256" key="5">
    <source>
        <dbReference type="ARBA" id="ARBA00023136"/>
    </source>
</evidence>
<dbReference type="PANTHER" id="PTHR21346:SF10">
    <property type="entry name" value="TRANSMEMBRANE PROTEIN"/>
    <property type="match status" value="1"/>
</dbReference>
<dbReference type="PANTHER" id="PTHR21346">
    <property type="entry name" value="FUN14 DOMAIN CONTAINING"/>
    <property type="match status" value="1"/>
</dbReference>
<dbReference type="Proteomes" id="UP000027093">
    <property type="component" value="Chromosome"/>
</dbReference>
<dbReference type="OrthoDB" id="12055at2157"/>